<dbReference type="SMART" id="SM00943">
    <property type="entry name" value="Prim-Pol"/>
    <property type="match status" value="1"/>
</dbReference>
<dbReference type="Proteomes" id="UP001519295">
    <property type="component" value="Unassembled WGS sequence"/>
</dbReference>
<organism evidence="2 3">
    <name type="scientific">Pseudonocardia parietis</name>
    <dbReference type="NCBI Taxonomy" id="570936"/>
    <lineage>
        <taxon>Bacteria</taxon>
        <taxon>Bacillati</taxon>
        <taxon>Actinomycetota</taxon>
        <taxon>Actinomycetes</taxon>
        <taxon>Pseudonocardiales</taxon>
        <taxon>Pseudonocardiaceae</taxon>
        <taxon>Pseudonocardia</taxon>
    </lineage>
</organism>
<dbReference type="Pfam" id="PF09250">
    <property type="entry name" value="Prim-Pol"/>
    <property type="match status" value="1"/>
</dbReference>
<evidence type="ECO:0000313" key="2">
    <source>
        <dbReference type="EMBL" id="MBP2371544.1"/>
    </source>
</evidence>
<dbReference type="SUPFAM" id="SSF56747">
    <property type="entry name" value="Prim-pol domain"/>
    <property type="match status" value="1"/>
</dbReference>
<dbReference type="EMBL" id="JAGINU010000003">
    <property type="protein sequence ID" value="MBP2371544.1"/>
    <property type="molecule type" value="Genomic_DNA"/>
</dbReference>
<protein>
    <recommendedName>
        <fullName evidence="1">DNA primase/polymerase bifunctional N-terminal domain-containing protein</fullName>
    </recommendedName>
</protein>
<dbReference type="InterPro" id="IPR015330">
    <property type="entry name" value="DNA_primase/pol_bifunc_N"/>
</dbReference>
<evidence type="ECO:0000313" key="3">
    <source>
        <dbReference type="Proteomes" id="UP001519295"/>
    </source>
</evidence>
<reference evidence="2 3" key="1">
    <citation type="submission" date="2021-03" db="EMBL/GenBank/DDBJ databases">
        <title>Sequencing the genomes of 1000 actinobacteria strains.</title>
        <authorList>
            <person name="Klenk H.-P."/>
        </authorList>
    </citation>
    <scope>NUCLEOTIDE SEQUENCE [LARGE SCALE GENOMIC DNA]</scope>
    <source>
        <strain evidence="2 3">DSM 45256</strain>
    </source>
</reference>
<sequence length="328" mass="34773">MTTEITHDHRGEVPATLGRRGHAALAAARAGLFVFPVRVGAKVPAVKDWEAAATRDTAQIVRWWAHRPYNLGVATGKSGLVVIDLDHGRGEAAPEPFTGCRDGRDVLAQLAREAGQPAPWATYAVTTPTGGGLHLYFRAPAGSHYRNSAGRLGWRVDVRAHGGYVVAATSTRTEGTYQAVNRQAIAPLPGWLAAHLDALGPAEPDPDTAPMPAIVAQGRPGALVAAIVKGEIEELTATPVGQGKRHEARLKAARKLGQLVGGNALTYNDALAELLPIVHRHIGETRSADGRITSTSRTEVERDVADGLAYGMARPRTITDKADRGHAE</sequence>
<feature type="domain" description="DNA primase/polymerase bifunctional N-terminal" evidence="1">
    <location>
        <begin position="24"/>
        <end position="192"/>
    </location>
</feature>
<keyword evidence="3" id="KW-1185">Reference proteome</keyword>
<comment type="caution">
    <text evidence="2">The sequence shown here is derived from an EMBL/GenBank/DDBJ whole genome shotgun (WGS) entry which is preliminary data.</text>
</comment>
<gene>
    <name evidence="2" type="ORF">JOF36_007317</name>
</gene>
<proteinExistence type="predicted"/>
<dbReference type="CDD" id="cd04859">
    <property type="entry name" value="Prim_Pol"/>
    <property type="match status" value="1"/>
</dbReference>
<accession>A0ABS4W7D7</accession>
<name>A0ABS4W7D7_9PSEU</name>
<dbReference type="RefSeq" id="WP_210036693.1">
    <property type="nucleotide sequence ID" value="NZ_JAGINU010000003.1"/>
</dbReference>
<evidence type="ECO:0000259" key="1">
    <source>
        <dbReference type="SMART" id="SM00943"/>
    </source>
</evidence>